<protein>
    <submittedName>
        <fullName evidence="2">Uncharacterized protein</fullName>
    </submittedName>
</protein>
<accession>A0AA87AK48</accession>
<evidence type="ECO:0000256" key="1">
    <source>
        <dbReference type="SAM" id="MobiDB-lite"/>
    </source>
</evidence>
<reference evidence="2 3" key="1">
    <citation type="submission" date="2011-03" db="EMBL/GenBank/DDBJ databases">
        <title>The Genome Sequence of Gemella haemolysans M341.</title>
        <authorList>
            <consortium name="The Broad Institute Genome Sequencing Platform"/>
            <consortium name="The Broad Institute Genome Sequencing Center for Infectious Disease"/>
            <person name="Earl A."/>
            <person name="Ward D."/>
            <person name="Feldgarden M."/>
            <person name="Gevers D."/>
            <person name="Sibley C.D."/>
            <person name="Field T.R."/>
            <person name="Grinwis M."/>
            <person name="Eshaghurshan C.S."/>
            <person name="Surette M.G."/>
            <person name="Young S.K."/>
            <person name="Zeng Q."/>
            <person name="Gargeya S."/>
            <person name="Fitzgerald M."/>
            <person name="Haas B."/>
            <person name="Abouelleil A."/>
            <person name="Alvarado L."/>
            <person name="Arachchi H.M."/>
            <person name="Berlin A."/>
            <person name="Brown A."/>
            <person name="Chapman S.B."/>
            <person name="Chen Z."/>
            <person name="Dunbar C."/>
            <person name="Freedman E."/>
            <person name="Gearin G."/>
            <person name="Gellesch M."/>
            <person name="Goldberg J."/>
            <person name="Griggs A."/>
            <person name="Gujja S."/>
            <person name="Heilman E.R."/>
            <person name="Heiman D."/>
            <person name="Howarth C."/>
            <person name="Larson L."/>
            <person name="Lui A."/>
            <person name="MacDonald P.J.P."/>
            <person name="Mehta T."/>
            <person name="Montmayeur A."/>
            <person name="Murphy C."/>
            <person name="Neiman D."/>
            <person name="Pearson M."/>
            <person name="Priest M."/>
            <person name="Roberts A."/>
            <person name="Saif S."/>
            <person name="Shea T."/>
            <person name="Shenoy N."/>
            <person name="Sisk P."/>
            <person name="Stolte C."/>
            <person name="Sykes S."/>
            <person name="White J."/>
            <person name="Yandava C."/>
            <person name="Wortman J."/>
            <person name="Nusbaum C."/>
            <person name="Birren B."/>
        </authorList>
    </citation>
    <scope>NUCLEOTIDE SEQUENCE [LARGE SCALE GENOMIC DNA]</scope>
    <source>
        <strain evidence="2 3">M341</strain>
    </source>
</reference>
<feature type="region of interest" description="Disordered" evidence="1">
    <location>
        <begin position="1"/>
        <end position="27"/>
    </location>
</feature>
<dbReference type="EMBL" id="ACRO01000041">
    <property type="protein sequence ID" value="EGF86407.1"/>
    <property type="molecule type" value="Genomic_DNA"/>
</dbReference>
<sequence length="56" mass="6293">MVLTPDSSISAGKNKHLSKVDEKKSDEEIKEIADEAREAVKNAIEEVKEIFGYNEE</sequence>
<organism evidence="2 3">
    <name type="scientific">Gemella haemolysans M341</name>
    <dbReference type="NCBI Taxonomy" id="562981"/>
    <lineage>
        <taxon>Bacteria</taxon>
        <taxon>Bacillati</taxon>
        <taxon>Bacillota</taxon>
        <taxon>Bacilli</taxon>
        <taxon>Bacillales</taxon>
        <taxon>Gemellaceae</taxon>
        <taxon>Gemella</taxon>
    </lineage>
</organism>
<gene>
    <name evidence="2" type="ORF">HMPREF0428_01669</name>
</gene>
<proteinExistence type="predicted"/>
<evidence type="ECO:0000313" key="2">
    <source>
        <dbReference type="EMBL" id="EGF86407.1"/>
    </source>
</evidence>
<feature type="compositionally biased region" description="Polar residues" evidence="1">
    <location>
        <begin position="1"/>
        <end position="11"/>
    </location>
</feature>
<feature type="compositionally biased region" description="Basic and acidic residues" evidence="1">
    <location>
        <begin position="18"/>
        <end position="27"/>
    </location>
</feature>
<dbReference type="Proteomes" id="UP000004773">
    <property type="component" value="Unassembled WGS sequence"/>
</dbReference>
<evidence type="ECO:0000313" key="3">
    <source>
        <dbReference type="Proteomes" id="UP000004773"/>
    </source>
</evidence>
<name>A0AA87AK48_9BACL</name>
<dbReference type="AlphaFoldDB" id="A0AA87AK48"/>
<comment type="caution">
    <text evidence="2">The sequence shown here is derived from an EMBL/GenBank/DDBJ whole genome shotgun (WGS) entry which is preliminary data.</text>
</comment>
<dbReference type="RefSeq" id="WP_003147827.1">
    <property type="nucleotide sequence ID" value="NZ_GL883585.1"/>
</dbReference>